<dbReference type="CDD" id="cd14726">
    <property type="entry name" value="TraB_PrgY-like"/>
    <property type="match status" value="1"/>
</dbReference>
<dbReference type="InterPro" id="IPR046345">
    <property type="entry name" value="TraB_PrgY-like"/>
</dbReference>
<dbReference type="Pfam" id="PF01963">
    <property type="entry name" value="TraB_PrgY_gumN"/>
    <property type="match status" value="1"/>
</dbReference>
<feature type="signal peptide" evidence="2">
    <location>
        <begin position="1"/>
        <end position="26"/>
    </location>
</feature>
<feature type="region of interest" description="Disordered" evidence="1">
    <location>
        <begin position="198"/>
        <end position="241"/>
    </location>
</feature>
<dbReference type="PANTHER" id="PTHR21530:SF7">
    <property type="entry name" value="TRAB DOMAIN-CONTAINING PROTEIN"/>
    <property type="match status" value="1"/>
</dbReference>
<dbReference type="PANTHER" id="PTHR21530">
    <property type="entry name" value="PHEROMONE SHUTDOWN PROTEIN"/>
    <property type="match status" value="1"/>
</dbReference>
<name>A0A6A4XH11_AMPAM</name>
<evidence type="ECO:0000313" key="3">
    <source>
        <dbReference type="EMBL" id="KAF0314172.1"/>
    </source>
</evidence>
<feature type="chain" id="PRO_5025371814" evidence="2">
    <location>
        <begin position="27"/>
        <end position="531"/>
    </location>
</feature>
<protein>
    <submittedName>
        <fullName evidence="3">TraB domain-containing protein</fullName>
    </submittedName>
</protein>
<feature type="region of interest" description="Disordered" evidence="1">
    <location>
        <begin position="87"/>
        <end position="125"/>
    </location>
</feature>
<dbReference type="OrthoDB" id="48306at2759"/>
<proteinExistence type="predicted"/>
<accession>A0A6A4XH11</accession>
<dbReference type="Proteomes" id="UP000440578">
    <property type="component" value="Unassembled WGS sequence"/>
</dbReference>
<dbReference type="EMBL" id="VIIS01000042">
    <property type="protein sequence ID" value="KAF0314172.1"/>
    <property type="molecule type" value="Genomic_DNA"/>
</dbReference>
<organism evidence="3 4">
    <name type="scientific">Amphibalanus amphitrite</name>
    <name type="common">Striped barnacle</name>
    <name type="synonym">Balanus amphitrite</name>
    <dbReference type="NCBI Taxonomy" id="1232801"/>
    <lineage>
        <taxon>Eukaryota</taxon>
        <taxon>Metazoa</taxon>
        <taxon>Ecdysozoa</taxon>
        <taxon>Arthropoda</taxon>
        <taxon>Crustacea</taxon>
        <taxon>Multicrustacea</taxon>
        <taxon>Cirripedia</taxon>
        <taxon>Thoracica</taxon>
        <taxon>Thoracicalcarea</taxon>
        <taxon>Balanomorpha</taxon>
        <taxon>Balanoidea</taxon>
        <taxon>Balanidae</taxon>
        <taxon>Amphibalaninae</taxon>
        <taxon>Amphibalanus</taxon>
    </lineage>
</organism>
<feature type="compositionally biased region" description="Acidic residues" evidence="1">
    <location>
        <begin position="161"/>
        <end position="177"/>
    </location>
</feature>
<evidence type="ECO:0000313" key="4">
    <source>
        <dbReference type="Proteomes" id="UP000440578"/>
    </source>
</evidence>
<feature type="region of interest" description="Disordered" evidence="1">
    <location>
        <begin position="150"/>
        <end position="178"/>
    </location>
</feature>
<dbReference type="InterPro" id="IPR002816">
    <property type="entry name" value="TraB/PrgY/GumN_fam"/>
</dbReference>
<sequence length="531" mass="57762">MVPVPTLHHLKCWLVQMLLLVSVATGLHPQRKQVLLLLPGLERGERQRHALLIRRWLMVPVPTLHHLKCWLVQMLLLVHRGPAMSSSPSDELLPPLGRPPPLTESTVSLAGSERADSEFATPVGGGGSALSGRAFLTAASSMASIDDSTVSIAGTDRPDIADLDGEGLSSDEAEDGDAGVVSGSLQFALNAPVSEVRATVQPSEPTPPDVKEKGVGDLGQELDEPSPVYTGRPGDPELPEGIDADTVTVLTNEYGCKAWLIGTAHFSKKSQEDVAKVLTPRTQRVISILRQNGTVQGCLYLLMLNLSAHLTRELGMAPGGEFRVAYQEARKLPGCEVRLGDRPIQITIQRALSSLSVWKKIRLAYNLLTSKGSITKEEVERCKQKELLEEMLEEMAGDFPGLGEVFVNERDVFLCASLAEAARVVPCNTLAGWRPSRTVGVVGMGHVPGMIRNWGKVDHRDQAALMSRRPPTLLGRAVWFTFRVTFWGAVAYAVYRVAPVPRKEAWVTGLRDSIVTNASAVRHTLTQRFAS</sequence>
<gene>
    <name evidence="3" type="primary">TRABD</name>
    <name evidence="3" type="ORF">FJT64_015385</name>
</gene>
<reference evidence="3 4" key="1">
    <citation type="submission" date="2019-07" db="EMBL/GenBank/DDBJ databases">
        <title>Draft genome assembly of a fouling barnacle, Amphibalanus amphitrite (Darwin, 1854): The first reference genome for Thecostraca.</title>
        <authorList>
            <person name="Kim W."/>
        </authorList>
    </citation>
    <scope>NUCLEOTIDE SEQUENCE [LARGE SCALE GENOMIC DNA]</scope>
    <source>
        <strain evidence="3">SNU_AA5</strain>
        <tissue evidence="3">Soma without cirri and trophi</tissue>
    </source>
</reference>
<dbReference type="AlphaFoldDB" id="A0A6A4XH11"/>
<keyword evidence="4" id="KW-1185">Reference proteome</keyword>
<evidence type="ECO:0000256" key="1">
    <source>
        <dbReference type="SAM" id="MobiDB-lite"/>
    </source>
</evidence>
<comment type="caution">
    <text evidence="3">The sequence shown here is derived from an EMBL/GenBank/DDBJ whole genome shotgun (WGS) entry which is preliminary data.</text>
</comment>
<evidence type="ECO:0000256" key="2">
    <source>
        <dbReference type="SAM" id="SignalP"/>
    </source>
</evidence>
<keyword evidence="2" id="KW-0732">Signal</keyword>